<evidence type="ECO:0000313" key="5">
    <source>
        <dbReference type="EMBL" id="CAO81236.1"/>
    </source>
</evidence>
<dbReference type="PANTHER" id="PTHR35089:SF1">
    <property type="entry name" value="CHAPERONE PROTEIN SKP"/>
    <property type="match status" value="1"/>
</dbReference>
<organism evidence="5 6">
    <name type="scientific">Cloacimonas acidaminovorans (strain Evry)</name>
    <dbReference type="NCBI Taxonomy" id="459349"/>
    <lineage>
        <taxon>Bacteria</taxon>
        <taxon>Pseudomonadati</taxon>
        <taxon>Candidatus Cloacimonadota</taxon>
        <taxon>Candidatus Cloacimonadia</taxon>
        <taxon>Candidatus Cloacimonadales</taxon>
        <taxon>Candidatus Cloacimonadaceae</taxon>
        <taxon>Candidatus Cloacimonas</taxon>
    </lineage>
</organism>
<reference evidence="5 6" key="1">
    <citation type="journal article" date="2008" name="J. Bacteriol.">
        <title>'Candidatus Cloacamonas acidaminovorans': genome sequence reconstruction provides a first glimpse of a new bacterial division.</title>
        <authorList>
            <person name="Pelletier E."/>
            <person name="Kreimeyer A."/>
            <person name="Bocs S."/>
            <person name="Rouy Z."/>
            <person name="Gyapay G."/>
            <person name="Chouari R."/>
            <person name="Riviere D."/>
            <person name="Ganesan A."/>
            <person name="Daegelen P."/>
            <person name="Sghir A."/>
            <person name="Cohen G.N."/>
            <person name="Medigue C."/>
            <person name="Weissenbach J."/>
            <person name="Le Paslier D."/>
        </authorList>
    </citation>
    <scope>NUCLEOTIDE SEQUENCE [LARGE SCALE GENOMIC DNA]</scope>
    <source>
        <strain evidence="6">Evry</strain>
    </source>
</reference>
<evidence type="ECO:0000256" key="3">
    <source>
        <dbReference type="SAM" id="Coils"/>
    </source>
</evidence>
<dbReference type="EMBL" id="CU466930">
    <property type="protein sequence ID" value="CAO81236.1"/>
    <property type="molecule type" value="Genomic_DNA"/>
</dbReference>
<dbReference type="AlphaFoldDB" id="B0VJ35"/>
<dbReference type="GO" id="GO:0005829">
    <property type="term" value="C:cytosol"/>
    <property type="evidence" value="ECO:0007669"/>
    <property type="project" value="TreeGrafter"/>
</dbReference>
<evidence type="ECO:0000313" key="6">
    <source>
        <dbReference type="Proteomes" id="UP000002019"/>
    </source>
</evidence>
<proteinExistence type="inferred from homology"/>
<dbReference type="HOGENOM" id="CLU_1275829_0_0_0"/>
<dbReference type="Pfam" id="PF03938">
    <property type="entry name" value="OmpH"/>
    <property type="match status" value="1"/>
</dbReference>
<name>B0VJ35_CLOAI</name>
<dbReference type="GO" id="GO:0050821">
    <property type="term" value="P:protein stabilization"/>
    <property type="evidence" value="ECO:0007669"/>
    <property type="project" value="TreeGrafter"/>
</dbReference>
<comment type="similarity">
    <text evidence="1">Belongs to the Skp family.</text>
</comment>
<dbReference type="Gene3D" id="3.30.910.20">
    <property type="entry name" value="Skp domain"/>
    <property type="match status" value="1"/>
</dbReference>
<evidence type="ECO:0000256" key="2">
    <source>
        <dbReference type="ARBA" id="ARBA00022729"/>
    </source>
</evidence>
<evidence type="ECO:0008006" key="7">
    <source>
        <dbReference type="Google" id="ProtNLM"/>
    </source>
</evidence>
<dbReference type="InterPro" id="IPR024930">
    <property type="entry name" value="Skp_dom_sf"/>
</dbReference>
<dbReference type="SMART" id="SM00935">
    <property type="entry name" value="OmpH"/>
    <property type="match status" value="1"/>
</dbReference>
<evidence type="ECO:0000256" key="1">
    <source>
        <dbReference type="ARBA" id="ARBA00009091"/>
    </source>
</evidence>
<dbReference type="InterPro" id="IPR005632">
    <property type="entry name" value="Chaperone_Skp"/>
</dbReference>
<dbReference type="KEGG" id="caci:CLOAM1383"/>
<dbReference type="eggNOG" id="COG2825">
    <property type="taxonomic scope" value="Bacteria"/>
</dbReference>
<accession>B0VJ35</accession>
<feature type="region of interest" description="Disordered" evidence="4">
    <location>
        <begin position="178"/>
        <end position="216"/>
    </location>
</feature>
<evidence type="ECO:0000256" key="4">
    <source>
        <dbReference type="SAM" id="MobiDB-lite"/>
    </source>
</evidence>
<protein>
    <recommendedName>
        <fullName evidence="7">OmpH family outer membrane protein</fullName>
    </recommendedName>
</protein>
<dbReference type="PANTHER" id="PTHR35089">
    <property type="entry name" value="CHAPERONE PROTEIN SKP"/>
    <property type="match status" value="1"/>
</dbReference>
<dbReference type="Proteomes" id="UP000002019">
    <property type="component" value="Chromosome"/>
</dbReference>
<keyword evidence="3" id="KW-0175">Coiled coil</keyword>
<keyword evidence="6" id="KW-1185">Reference proteome</keyword>
<gene>
    <name evidence="5" type="ordered locus">CLOAM1383</name>
</gene>
<sequence length="216" mass="24665">MFRRGETMKKYILTLSVLLALFAFAYAQPVKLGFVNTDRLLLDSNEAAEVARLFALDKQNWTNQIKSLDEEIKQMERDFEIRKLTMNDAAKREAQSRIDTKKAEAGRLLEEYFGDGGKAEQRYRELIDPLTLKIHNLIKKIAEDEKYTMIFDVSMGSVLYALPALDLTDQILLELNKDTIKPTEGTTPEPPKPEGEIPPEIKPPEGFGDEFKPDKL</sequence>
<dbReference type="GO" id="GO:0051082">
    <property type="term" value="F:unfolded protein binding"/>
    <property type="evidence" value="ECO:0007669"/>
    <property type="project" value="InterPro"/>
</dbReference>
<feature type="coiled-coil region" evidence="3">
    <location>
        <begin position="58"/>
        <end position="111"/>
    </location>
</feature>
<keyword evidence="2" id="KW-0732">Signal</keyword>
<dbReference type="STRING" id="459349.CLOAM1383"/>
<dbReference type="SUPFAM" id="SSF111384">
    <property type="entry name" value="OmpH-like"/>
    <property type="match status" value="1"/>
</dbReference>